<keyword evidence="2" id="KW-0472">Membrane</keyword>
<comment type="caution">
    <text evidence="3">The sequence shown here is derived from an EMBL/GenBank/DDBJ whole genome shotgun (WGS) entry which is preliminary data.</text>
</comment>
<reference evidence="3 4" key="1">
    <citation type="submission" date="2019-04" db="EMBL/GenBank/DDBJ databases">
        <title>Microbes associate with the intestines of laboratory mice.</title>
        <authorList>
            <person name="Navarre W."/>
            <person name="Wong E."/>
            <person name="Huang K."/>
            <person name="Tropini C."/>
            <person name="Ng K."/>
            <person name="Yu B."/>
        </authorList>
    </citation>
    <scope>NUCLEOTIDE SEQUENCE [LARGE SCALE GENOMIC DNA]</scope>
    <source>
        <strain evidence="3 4">NM07_P-09</strain>
    </source>
</reference>
<keyword evidence="2" id="KW-1133">Transmembrane helix</keyword>
<protein>
    <submittedName>
        <fullName evidence="3">Uncharacterized protein</fullName>
    </submittedName>
</protein>
<feature type="region of interest" description="Disordered" evidence="1">
    <location>
        <begin position="209"/>
        <end position="238"/>
    </location>
</feature>
<keyword evidence="4" id="KW-1185">Reference proteome</keyword>
<feature type="compositionally biased region" description="Basic and acidic residues" evidence="1">
    <location>
        <begin position="229"/>
        <end position="238"/>
    </location>
</feature>
<dbReference type="AlphaFoldDB" id="A0A4S2F0T7"/>
<evidence type="ECO:0000256" key="2">
    <source>
        <dbReference type="SAM" id="Phobius"/>
    </source>
</evidence>
<accession>A0A4S2F0T7</accession>
<dbReference type="RefSeq" id="WP_136012217.1">
    <property type="nucleotide sequence ID" value="NZ_SRYE01000002.1"/>
</dbReference>
<evidence type="ECO:0000313" key="3">
    <source>
        <dbReference type="EMBL" id="TGY62488.1"/>
    </source>
</evidence>
<feature type="transmembrane region" description="Helical" evidence="2">
    <location>
        <begin position="46"/>
        <end position="62"/>
    </location>
</feature>
<keyword evidence="2" id="KW-0812">Transmembrane</keyword>
<dbReference type="Proteomes" id="UP000310263">
    <property type="component" value="Unassembled WGS sequence"/>
</dbReference>
<proteinExistence type="predicted"/>
<evidence type="ECO:0000256" key="1">
    <source>
        <dbReference type="SAM" id="MobiDB-lite"/>
    </source>
</evidence>
<dbReference type="EMBL" id="SRYE01000002">
    <property type="protein sequence ID" value="TGY62488.1"/>
    <property type="molecule type" value="Genomic_DNA"/>
</dbReference>
<feature type="compositionally biased region" description="Basic residues" evidence="1">
    <location>
        <begin position="219"/>
        <end position="228"/>
    </location>
</feature>
<feature type="transmembrane region" description="Helical" evidence="2">
    <location>
        <begin position="68"/>
        <end position="88"/>
    </location>
</feature>
<sequence length="238" mass="25905">MAKKKHPSHPLPAGVPAGSLFVNETTLTNDQVKEACRLTVSPTLRVFYFGCGILIGVAAVLARVFWHISGLTCALVLLVGLMTVWQGNRLPLDNARRMIAALDRAGEAARQRTTYATEKELGVILSDGTRRTFGWSEFSRAVATSRLICLTLAKGSLIFMLDTQGFTKGDAAGFIQFLATHVSEPPRNAVARACDKICSTLDSWSTVQAAQKERDAAKKQARQARKAQRREGSKKDAS</sequence>
<gene>
    <name evidence="3" type="ORF">E5334_03420</name>
</gene>
<organism evidence="3 4">
    <name type="scientific">Muricaecibacterium torontonense</name>
    <dbReference type="NCBI Taxonomy" id="3032871"/>
    <lineage>
        <taxon>Bacteria</taxon>
        <taxon>Bacillati</taxon>
        <taxon>Actinomycetota</taxon>
        <taxon>Coriobacteriia</taxon>
        <taxon>Coriobacteriales</taxon>
        <taxon>Atopobiaceae</taxon>
        <taxon>Muricaecibacterium</taxon>
    </lineage>
</organism>
<dbReference type="OrthoDB" id="9959572at2"/>
<evidence type="ECO:0000313" key="4">
    <source>
        <dbReference type="Proteomes" id="UP000310263"/>
    </source>
</evidence>
<name>A0A4S2F0T7_9ACTN</name>